<organism evidence="1">
    <name type="scientific">Arundo donax</name>
    <name type="common">Giant reed</name>
    <name type="synonym">Donax arundinaceus</name>
    <dbReference type="NCBI Taxonomy" id="35708"/>
    <lineage>
        <taxon>Eukaryota</taxon>
        <taxon>Viridiplantae</taxon>
        <taxon>Streptophyta</taxon>
        <taxon>Embryophyta</taxon>
        <taxon>Tracheophyta</taxon>
        <taxon>Spermatophyta</taxon>
        <taxon>Magnoliopsida</taxon>
        <taxon>Liliopsida</taxon>
        <taxon>Poales</taxon>
        <taxon>Poaceae</taxon>
        <taxon>PACMAD clade</taxon>
        <taxon>Arundinoideae</taxon>
        <taxon>Arundineae</taxon>
        <taxon>Arundo</taxon>
    </lineage>
</organism>
<reference evidence="1" key="1">
    <citation type="submission" date="2014-09" db="EMBL/GenBank/DDBJ databases">
        <authorList>
            <person name="Magalhaes I.L.F."/>
            <person name="Oliveira U."/>
            <person name="Santos F.R."/>
            <person name="Vidigal T.H.D.A."/>
            <person name="Brescovit A.D."/>
            <person name="Santos A.J."/>
        </authorList>
    </citation>
    <scope>NUCLEOTIDE SEQUENCE</scope>
    <source>
        <tissue evidence="1">Shoot tissue taken approximately 20 cm above the soil surface</tissue>
    </source>
</reference>
<evidence type="ECO:0000313" key="1">
    <source>
        <dbReference type="EMBL" id="JAD45479.1"/>
    </source>
</evidence>
<sequence>MKPASQLQVTSLKSQPVSLLQDIIFTTITPYVTHAYLD</sequence>
<accession>A0A0A9A1G3</accession>
<protein>
    <submittedName>
        <fullName evidence="1">Uncharacterized protein</fullName>
    </submittedName>
</protein>
<reference evidence="1" key="2">
    <citation type="journal article" date="2015" name="Data Brief">
        <title>Shoot transcriptome of the giant reed, Arundo donax.</title>
        <authorList>
            <person name="Barrero R.A."/>
            <person name="Guerrero F.D."/>
            <person name="Moolhuijzen P."/>
            <person name="Goolsby J.A."/>
            <person name="Tidwell J."/>
            <person name="Bellgard S.E."/>
            <person name="Bellgard M.I."/>
        </authorList>
    </citation>
    <scope>NUCLEOTIDE SEQUENCE</scope>
    <source>
        <tissue evidence="1">Shoot tissue taken approximately 20 cm above the soil surface</tissue>
    </source>
</reference>
<name>A0A0A9A1G3_ARUDO</name>
<dbReference type="EMBL" id="GBRH01252416">
    <property type="protein sequence ID" value="JAD45479.1"/>
    <property type="molecule type" value="Transcribed_RNA"/>
</dbReference>
<dbReference type="AlphaFoldDB" id="A0A0A9A1G3"/>
<proteinExistence type="predicted"/>